<keyword evidence="7" id="KW-1185">Reference proteome</keyword>
<dbReference type="PROSITE" id="PS50931">
    <property type="entry name" value="HTH_LYSR"/>
    <property type="match status" value="1"/>
</dbReference>
<dbReference type="InterPro" id="IPR000847">
    <property type="entry name" value="LysR_HTH_N"/>
</dbReference>
<sequence>MELRQLRYFAAVARHRHFTRAADELHVTQSALSQQVKRLEEELGVELLLRAPAGVSLTPAGEDLLARADAILAEAARAHADMDAHAGLLRGVVRVAADAAAALSLPAALASFHRAHAGIRIGLRQAAATEVAALVRTGAVDLAVASVGAAGLPDGVRALALADEPLHAIAAPGDGLASGGEVAVWELRERPFILAEPGSALRELVVGACEAAGFGPVPLFEVGDPSAVRRLVHEGLGVSLVPASWLAVPGPPVAVARIAAPAPRHRALLLAPAAGG</sequence>
<dbReference type="SUPFAM" id="SSF53850">
    <property type="entry name" value="Periplasmic binding protein-like II"/>
    <property type="match status" value="1"/>
</dbReference>
<accession>A0ABU4HWB8</accession>
<evidence type="ECO:0000256" key="3">
    <source>
        <dbReference type="ARBA" id="ARBA00023125"/>
    </source>
</evidence>
<dbReference type="SUPFAM" id="SSF46785">
    <property type="entry name" value="Winged helix' DNA-binding domain"/>
    <property type="match status" value="1"/>
</dbReference>
<dbReference type="InterPro" id="IPR036388">
    <property type="entry name" value="WH-like_DNA-bd_sf"/>
</dbReference>
<dbReference type="Proteomes" id="UP001284601">
    <property type="component" value="Unassembled WGS sequence"/>
</dbReference>
<dbReference type="Pfam" id="PF00126">
    <property type="entry name" value="HTH_1"/>
    <property type="match status" value="1"/>
</dbReference>
<evidence type="ECO:0000313" key="6">
    <source>
        <dbReference type="EMBL" id="MDW5597525.1"/>
    </source>
</evidence>
<organism evidence="6 7">
    <name type="scientific">Conexibacter stalactiti</name>
    <dbReference type="NCBI Taxonomy" id="1940611"/>
    <lineage>
        <taxon>Bacteria</taxon>
        <taxon>Bacillati</taxon>
        <taxon>Actinomycetota</taxon>
        <taxon>Thermoleophilia</taxon>
        <taxon>Solirubrobacterales</taxon>
        <taxon>Conexibacteraceae</taxon>
        <taxon>Conexibacter</taxon>
    </lineage>
</organism>
<dbReference type="Pfam" id="PF03466">
    <property type="entry name" value="LysR_substrate"/>
    <property type="match status" value="1"/>
</dbReference>
<protein>
    <submittedName>
        <fullName evidence="6">LysR family transcriptional regulator</fullName>
    </submittedName>
</protein>
<proteinExistence type="inferred from homology"/>
<keyword evidence="2" id="KW-0805">Transcription regulation</keyword>
<dbReference type="InterPro" id="IPR036390">
    <property type="entry name" value="WH_DNA-bd_sf"/>
</dbReference>
<dbReference type="InterPro" id="IPR005119">
    <property type="entry name" value="LysR_subst-bd"/>
</dbReference>
<feature type="domain" description="HTH lysR-type" evidence="5">
    <location>
        <begin position="1"/>
        <end position="58"/>
    </location>
</feature>
<comment type="caution">
    <text evidence="6">The sequence shown here is derived from an EMBL/GenBank/DDBJ whole genome shotgun (WGS) entry which is preliminary data.</text>
</comment>
<evidence type="ECO:0000313" key="7">
    <source>
        <dbReference type="Proteomes" id="UP001284601"/>
    </source>
</evidence>
<evidence type="ECO:0000256" key="4">
    <source>
        <dbReference type="ARBA" id="ARBA00023163"/>
    </source>
</evidence>
<dbReference type="EMBL" id="JAWSTH010000092">
    <property type="protein sequence ID" value="MDW5597525.1"/>
    <property type="molecule type" value="Genomic_DNA"/>
</dbReference>
<dbReference type="Gene3D" id="3.40.190.290">
    <property type="match status" value="1"/>
</dbReference>
<dbReference type="InterPro" id="IPR050950">
    <property type="entry name" value="HTH-type_LysR_regulators"/>
</dbReference>
<evidence type="ECO:0000256" key="1">
    <source>
        <dbReference type="ARBA" id="ARBA00009437"/>
    </source>
</evidence>
<reference evidence="7" key="1">
    <citation type="submission" date="2023-07" db="EMBL/GenBank/DDBJ databases">
        <title>Conexibacter stalactiti sp. nov., isolated from stalactites in a lava cave and emended description of the genus Conexibacter.</title>
        <authorList>
            <person name="Lee S.D."/>
        </authorList>
    </citation>
    <scope>NUCLEOTIDE SEQUENCE [LARGE SCALE GENOMIC DNA]</scope>
    <source>
        <strain evidence="7">KCTC 39840</strain>
    </source>
</reference>
<feature type="non-terminal residue" evidence="6">
    <location>
        <position position="276"/>
    </location>
</feature>
<dbReference type="RefSeq" id="WP_318599991.1">
    <property type="nucleotide sequence ID" value="NZ_JAWSTH010000092.1"/>
</dbReference>
<comment type="similarity">
    <text evidence="1">Belongs to the LysR transcriptional regulatory family.</text>
</comment>
<name>A0ABU4HWB8_9ACTN</name>
<keyword evidence="3" id="KW-0238">DNA-binding</keyword>
<evidence type="ECO:0000256" key="2">
    <source>
        <dbReference type="ARBA" id="ARBA00023015"/>
    </source>
</evidence>
<keyword evidence="4" id="KW-0804">Transcription</keyword>
<dbReference type="PANTHER" id="PTHR30419">
    <property type="entry name" value="HTH-TYPE TRANSCRIPTIONAL REGULATOR YBHD"/>
    <property type="match status" value="1"/>
</dbReference>
<evidence type="ECO:0000259" key="5">
    <source>
        <dbReference type="PROSITE" id="PS50931"/>
    </source>
</evidence>
<dbReference type="Gene3D" id="1.10.10.10">
    <property type="entry name" value="Winged helix-like DNA-binding domain superfamily/Winged helix DNA-binding domain"/>
    <property type="match status" value="1"/>
</dbReference>
<gene>
    <name evidence="6" type="ORF">R7226_24460</name>
</gene>
<dbReference type="PRINTS" id="PR00039">
    <property type="entry name" value="HTHLYSR"/>
</dbReference>